<keyword evidence="1" id="KW-1185">Reference proteome</keyword>
<organism evidence="1 2">
    <name type="scientific">Romanomermis culicivorax</name>
    <name type="common">Nematode worm</name>
    <dbReference type="NCBI Taxonomy" id="13658"/>
    <lineage>
        <taxon>Eukaryota</taxon>
        <taxon>Metazoa</taxon>
        <taxon>Ecdysozoa</taxon>
        <taxon>Nematoda</taxon>
        <taxon>Enoplea</taxon>
        <taxon>Dorylaimia</taxon>
        <taxon>Mermithida</taxon>
        <taxon>Mermithoidea</taxon>
        <taxon>Mermithidae</taxon>
        <taxon>Romanomermis</taxon>
    </lineage>
</organism>
<reference evidence="2" key="1">
    <citation type="submission" date="2022-11" db="UniProtKB">
        <authorList>
            <consortium name="WormBaseParasite"/>
        </authorList>
    </citation>
    <scope>IDENTIFICATION</scope>
</reference>
<sequence length="60" mass="7005">MIHSRDTFAVRYDHTAFANVHSFDASFNTANFTRFFTNQHRSLENINNTRLSTPSKKINN</sequence>
<accession>A0A915J1M2</accession>
<evidence type="ECO:0000313" key="1">
    <source>
        <dbReference type="Proteomes" id="UP000887565"/>
    </source>
</evidence>
<dbReference type="AlphaFoldDB" id="A0A915J1M2"/>
<dbReference type="Proteomes" id="UP000887565">
    <property type="component" value="Unplaced"/>
</dbReference>
<proteinExistence type="predicted"/>
<dbReference type="WBParaSite" id="nRc.2.0.1.t20361-RA">
    <property type="protein sequence ID" value="nRc.2.0.1.t20361-RA"/>
    <property type="gene ID" value="nRc.2.0.1.g20361"/>
</dbReference>
<protein>
    <submittedName>
        <fullName evidence="2">Pentapeptide repeat-containing protein</fullName>
    </submittedName>
</protein>
<name>A0A915J1M2_ROMCU</name>
<evidence type="ECO:0000313" key="2">
    <source>
        <dbReference type="WBParaSite" id="nRc.2.0.1.t20361-RA"/>
    </source>
</evidence>